<proteinExistence type="predicted"/>
<evidence type="ECO:0000313" key="2">
    <source>
        <dbReference type="EMBL" id="WFE90536.1"/>
    </source>
</evidence>
<evidence type="ECO:0000256" key="1">
    <source>
        <dbReference type="SAM" id="SignalP"/>
    </source>
</evidence>
<name>A0ABY8F4X2_9HYPH</name>
<dbReference type="RefSeq" id="WP_265679652.1">
    <property type="nucleotide sequence ID" value="NZ_CP120863.1"/>
</dbReference>
<dbReference type="Gene3D" id="3.40.190.10">
    <property type="entry name" value="Periplasmic binding protein-like II"/>
    <property type="match status" value="2"/>
</dbReference>
<keyword evidence="1" id="KW-0732">Signal</keyword>
<dbReference type="Proteomes" id="UP001209803">
    <property type="component" value="Chromosome"/>
</dbReference>
<reference evidence="2 3" key="1">
    <citation type="submission" date="2023-03" db="EMBL/GenBank/DDBJ databases">
        <title>Roseibium porphyridii sp. nov. and Roseibium rhodosorbium sp. nov. isolated from marine algae, Porphyridium cruentum and Rhodosorus marinus, respectively.</title>
        <authorList>
            <person name="Lee M.W."/>
            <person name="Choi B.J."/>
            <person name="Lee J.K."/>
            <person name="Choi D.G."/>
            <person name="Baek J.H."/>
            <person name="Bayburt H."/>
            <person name="Kim J.M."/>
            <person name="Han D.M."/>
            <person name="Kim K.H."/>
            <person name="Jeon C.O."/>
        </authorList>
    </citation>
    <scope>NUCLEOTIDE SEQUENCE [LARGE SCALE GENOMIC DNA]</scope>
    <source>
        <strain evidence="2 3">KMA01</strain>
    </source>
</reference>
<gene>
    <name evidence="2" type="ORF">K1718_04060</name>
</gene>
<organism evidence="2 3">
    <name type="scientific">Roseibium porphyridii</name>
    <dbReference type="NCBI Taxonomy" id="2866279"/>
    <lineage>
        <taxon>Bacteria</taxon>
        <taxon>Pseudomonadati</taxon>
        <taxon>Pseudomonadota</taxon>
        <taxon>Alphaproteobacteria</taxon>
        <taxon>Hyphomicrobiales</taxon>
        <taxon>Stappiaceae</taxon>
        <taxon>Roseibium</taxon>
    </lineage>
</organism>
<protein>
    <submittedName>
        <fullName evidence="2">Transporter substrate-binding domain-containing protein</fullName>
    </submittedName>
</protein>
<feature type="chain" id="PRO_5046408625" evidence="1">
    <location>
        <begin position="31"/>
        <end position="268"/>
    </location>
</feature>
<accession>A0ABY8F4X2</accession>
<sequence>MICRRERRWCRLSLLVLGLACLLGKTPANASDSLTLYMYYLPHRLTEDSGRQYDRFLEVLFDRTGLAIERKSAPLLRASNLFRQDQQSCIFPSNIRALKLDTVASRFGTSDTVDIVSLRLYTAKRQATGAALADFRPERVGYIRGSGAVHFLGENSDQYVPIASEEQLIRMLELDRIDAFLGHHPDTALALEDLDRPDALHVSPVAPDTLRFPITFVCHDSAVSRAFLKTVNSEIARMHASGVTRDIFGKHAEFEQPDEHTEEVPLTE</sequence>
<feature type="signal peptide" evidence="1">
    <location>
        <begin position="1"/>
        <end position="30"/>
    </location>
</feature>
<dbReference type="EMBL" id="CP120863">
    <property type="protein sequence ID" value="WFE90536.1"/>
    <property type="molecule type" value="Genomic_DNA"/>
</dbReference>
<evidence type="ECO:0000313" key="3">
    <source>
        <dbReference type="Proteomes" id="UP001209803"/>
    </source>
</evidence>
<dbReference type="SUPFAM" id="SSF53850">
    <property type="entry name" value="Periplasmic binding protein-like II"/>
    <property type="match status" value="1"/>
</dbReference>
<keyword evidence="3" id="KW-1185">Reference proteome</keyword>